<dbReference type="RefSeq" id="WP_132334324.1">
    <property type="nucleotide sequence ID" value="NZ_SMJZ01000079.1"/>
</dbReference>
<reference evidence="2 3" key="1">
    <citation type="submission" date="2019-02" db="EMBL/GenBank/DDBJ databases">
        <title>Draft genome sequences of novel Actinobacteria.</title>
        <authorList>
            <person name="Sahin N."/>
            <person name="Ay H."/>
            <person name="Saygin H."/>
        </authorList>
    </citation>
    <scope>NUCLEOTIDE SEQUENCE [LARGE SCALE GENOMIC DNA]</scope>
    <source>
        <strain evidence="2 3">KC201</strain>
    </source>
</reference>
<name>A0A4R4NCT0_9ACTN</name>
<accession>A0A4R4NCT0</accession>
<dbReference type="EMBL" id="SMJZ01000079">
    <property type="protein sequence ID" value="TDC04927.1"/>
    <property type="molecule type" value="Genomic_DNA"/>
</dbReference>
<dbReference type="Proteomes" id="UP000295157">
    <property type="component" value="Unassembled WGS sequence"/>
</dbReference>
<protein>
    <submittedName>
        <fullName evidence="2">Uncharacterized protein</fullName>
    </submittedName>
</protein>
<evidence type="ECO:0000313" key="3">
    <source>
        <dbReference type="Proteomes" id="UP000295157"/>
    </source>
</evidence>
<evidence type="ECO:0000313" key="2">
    <source>
        <dbReference type="EMBL" id="TDC04927.1"/>
    </source>
</evidence>
<organism evidence="2 3">
    <name type="scientific">Nonomuraea longispora</name>
    <dbReference type="NCBI Taxonomy" id="1848320"/>
    <lineage>
        <taxon>Bacteria</taxon>
        <taxon>Bacillati</taxon>
        <taxon>Actinomycetota</taxon>
        <taxon>Actinomycetes</taxon>
        <taxon>Streptosporangiales</taxon>
        <taxon>Streptosporangiaceae</taxon>
        <taxon>Nonomuraea</taxon>
    </lineage>
</organism>
<keyword evidence="1" id="KW-0812">Transmembrane</keyword>
<keyword evidence="1" id="KW-0472">Membrane</keyword>
<keyword evidence="3" id="KW-1185">Reference proteome</keyword>
<feature type="transmembrane region" description="Helical" evidence="1">
    <location>
        <begin position="35"/>
        <end position="54"/>
    </location>
</feature>
<evidence type="ECO:0000256" key="1">
    <source>
        <dbReference type="SAM" id="Phobius"/>
    </source>
</evidence>
<keyword evidence="1" id="KW-1133">Transmembrane helix</keyword>
<gene>
    <name evidence="2" type="ORF">E1267_21180</name>
</gene>
<dbReference type="AlphaFoldDB" id="A0A4R4NCT0"/>
<sequence length="121" mass="12146">MNRTLSGVRLVTVAGLIAGAVGMVVQRVAGVNMPVVPPGLVLLVGSALLIAFTGWRWTPALGALIGLSEAAAIVATGQLAVLADVTSIGVFLGTWIRTIGVVVALVAGVLATVAAYRSRTA</sequence>
<feature type="transmembrane region" description="Helical" evidence="1">
    <location>
        <begin position="7"/>
        <end position="29"/>
    </location>
</feature>
<proteinExistence type="predicted"/>
<comment type="caution">
    <text evidence="2">The sequence shown here is derived from an EMBL/GenBank/DDBJ whole genome shotgun (WGS) entry which is preliminary data.</text>
</comment>
<feature type="transmembrane region" description="Helical" evidence="1">
    <location>
        <begin position="95"/>
        <end position="116"/>
    </location>
</feature>
<feature type="transmembrane region" description="Helical" evidence="1">
    <location>
        <begin position="61"/>
        <end position="83"/>
    </location>
</feature>